<evidence type="ECO:0008006" key="4">
    <source>
        <dbReference type="Google" id="ProtNLM"/>
    </source>
</evidence>
<dbReference type="EMBL" id="MFEY01000008">
    <property type="protein sequence ID" value="OGE89762.1"/>
    <property type="molecule type" value="Genomic_DNA"/>
</dbReference>
<accession>A0A1F5PJB7</accession>
<keyword evidence="1" id="KW-0812">Transmembrane</keyword>
<protein>
    <recommendedName>
        <fullName evidence="4">DUF11 domain-containing protein</fullName>
    </recommendedName>
</protein>
<name>A0A1F5PJB7_9BACT</name>
<evidence type="ECO:0000256" key="1">
    <source>
        <dbReference type="SAM" id="Phobius"/>
    </source>
</evidence>
<dbReference type="AlphaFoldDB" id="A0A1F5PJB7"/>
<gene>
    <name evidence="2" type="ORF">A3E29_00010</name>
</gene>
<feature type="transmembrane region" description="Helical" evidence="1">
    <location>
        <begin position="5"/>
        <end position="23"/>
    </location>
</feature>
<keyword evidence="1" id="KW-0472">Membrane</keyword>
<organism evidence="2 3">
    <name type="scientific">Candidatus Doudnabacteria bacterium RIFCSPHIGHO2_12_FULL_48_16</name>
    <dbReference type="NCBI Taxonomy" id="1817838"/>
    <lineage>
        <taxon>Bacteria</taxon>
        <taxon>Candidatus Doudnaibacteriota</taxon>
    </lineage>
</organism>
<proteinExistence type="predicted"/>
<keyword evidence="1" id="KW-1133">Transmembrane helix</keyword>
<comment type="caution">
    <text evidence="2">The sequence shown here is derived from an EMBL/GenBank/DDBJ whole genome shotgun (WGS) entry which is preliminary data.</text>
</comment>
<dbReference type="Proteomes" id="UP000177682">
    <property type="component" value="Unassembled WGS sequence"/>
</dbReference>
<reference evidence="2 3" key="1">
    <citation type="journal article" date="2016" name="Nat. Commun.">
        <title>Thousands of microbial genomes shed light on interconnected biogeochemical processes in an aquifer system.</title>
        <authorList>
            <person name="Anantharaman K."/>
            <person name="Brown C.T."/>
            <person name="Hug L.A."/>
            <person name="Sharon I."/>
            <person name="Castelle C.J."/>
            <person name="Probst A.J."/>
            <person name="Thomas B.C."/>
            <person name="Singh A."/>
            <person name="Wilkins M.J."/>
            <person name="Karaoz U."/>
            <person name="Brodie E.L."/>
            <person name="Williams K.H."/>
            <person name="Hubbard S.S."/>
            <person name="Banfield J.F."/>
        </authorList>
    </citation>
    <scope>NUCLEOTIDE SEQUENCE [LARGE SCALE GENOMIC DNA]</scope>
</reference>
<sequence length="218" mass="23214">MNRRIALGIAVLILIGLGIWLWSRPKSKTTEVNTDTNQTQSETPEPILSVRAFNQTVNTEAGAAPAHQGDILAFTLTAENPASQPIPGYVVKVNISDLVASATLVDSGGAAYNSSDRALSWTPLDIPAGQSIQQRFTARVNQLLKNAPDSVIKISFNNDIQIGITGRVAGAATAQPSGQTGYRAPVSGTNENIIVLLALFATIIWFGRKKLGITHDKI</sequence>
<evidence type="ECO:0000313" key="3">
    <source>
        <dbReference type="Proteomes" id="UP000177682"/>
    </source>
</evidence>
<evidence type="ECO:0000313" key="2">
    <source>
        <dbReference type="EMBL" id="OGE89762.1"/>
    </source>
</evidence>